<evidence type="ECO:0000313" key="2">
    <source>
        <dbReference type="Proteomes" id="UP001632037"/>
    </source>
</evidence>
<evidence type="ECO:0000313" key="1">
    <source>
        <dbReference type="EMBL" id="KAL3656486.1"/>
    </source>
</evidence>
<reference evidence="1 2" key="1">
    <citation type="submission" date="2024-09" db="EMBL/GenBank/DDBJ databases">
        <title>Genome sequencing and assembly of Phytophthora oleae, isolate VK10A, causative agent of rot of olive drupes.</title>
        <authorList>
            <person name="Conti Taguali S."/>
            <person name="Riolo M."/>
            <person name="La Spada F."/>
            <person name="Cacciola S.O."/>
            <person name="Dionisio G."/>
        </authorList>
    </citation>
    <scope>NUCLEOTIDE SEQUENCE [LARGE SCALE GENOMIC DNA]</scope>
    <source>
        <strain evidence="1 2">VK10A</strain>
    </source>
</reference>
<keyword evidence="2" id="KW-1185">Reference proteome</keyword>
<sequence>MEANLPVLTSARCLVKHCLPDGKLPHIVYRVNEFLDDFSIDWTIIDAYKRTGTVRFMQYVAAREDPNEMNAFYCRWLFNAAS</sequence>
<organism evidence="1 2">
    <name type="scientific">Phytophthora oleae</name>
    <dbReference type="NCBI Taxonomy" id="2107226"/>
    <lineage>
        <taxon>Eukaryota</taxon>
        <taxon>Sar</taxon>
        <taxon>Stramenopiles</taxon>
        <taxon>Oomycota</taxon>
        <taxon>Peronosporomycetes</taxon>
        <taxon>Peronosporales</taxon>
        <taxon>Peronosporaceae</taxon>
        <taxon>Phytophthora</taxon>
    </lineage>
</organism>
<dbReference type="Proteomes" id="UP001632037">
    <property type="component" value="Unassembled WGS sequence"/>
</dbReference>
<comment type="caution">
    <text evidence="1">The sequence shown here is derived from an EMBL/GenBank/DDBJ whole genome shotgun (WGS) entry which is preliminary data.</text>
</comment>
<name>A0ABD3ETA6_9STRA</name>
<protein>
    <submittedName>
        <fullName evidence="1">Uncharacterized protein</fullName>
    </submittedName>
</protein>
<dbReference type="AlphaFoldDB" id="A0ABD3ETA6"/>
<dbReference type="EMBL" id="JBIMZQ010000080">
    <property type="protein sequence ID" value="KAL3656486.1"/>
    <property type="molecule type" value="Genomic_DNA"/>
</dbReference>
<accession>A0ABD3ETA6</accession>
<proteinExistence type="predicted"/>
<gene>
    <name evidence="1" type="ORF">V7S43_018633</name>
</gene>